<evidence type="ECO:0000256" key="1">
    <source>
        <dbReference type="ARBA" id="ARBA00009986"/>
    </source>
</evidence>
<dbReference type="PANTHER" id="PTHR11699">
    <property type="entry name" value="ALDEHYDE DEHYDROGENASE-RELATED"/>
    <property type="match status" value="1"/>
</dbReference>
<dbReference type="FunFam" id="3.40.605.10:FF:000007">
    <property type="entry name" value="NAD/NADP-dependent betaine aldehyde dehydrogenase"/>
    <property type="match status" value="1"/>
</dbReference>
<dbReference type="OrthoDB" id="9812625at2"/>
<evidence type="ECO:0000259" key="5">
    <source>
        <dbReference type="Pfam" id="PF00171"/>
    </source>
</evidence>
<dbReference type="InterPro" id="IPR015590">
    <property type="entry name" value="Aldehyde_DH_dom"/>
</dbReference>
<keyword evidence="7" id="KW-1185">Reference proteome</keyword>
<dbReference type="PROSITE" id="PS00687">
    <property type="entry name" value="ALDEHYDE_DEHYDR_GLU"/>
    <property type="match status" value="1"/>
</dbReference>
<feature type="active site" evidence="3">
    <location>
        <position position="225"/>
    </location>
</feature>
<sequence>MALDIINPATKKTYKTIQVSILDDVNNAVERAKVAFKEWSEKSHEERSAALHNVANAIEKAGPELAEIVTAEQGKPLFLAQFEVGGAVGWTHYNADLKLEPEVLEDSAERRVEVHRMPVGVVASITPWNWPLMIAIWHIMPALRAGNSVVIKPSSLTPINTLRLVDIINEHTVPNLVQAVIGEREVGEPLVSHPDVKKVVFTGSTPVGKHIASLVAGDLKKVTLELGGNDAGIVLENANIDKIAEKIFMTSFVNMGQTCACLKRLYVHRSKYEALCDALVKIAAAQVVGNGMQEGVTFGPVQNVNQYEKVKAMITDARESGAEVIAADLPSGLDGYFIAPTIIKNPQHNIDVVCHEQFGPVLPVIPYDDLNDVMSKAIHEEFALGGSVWGEPCAELDWVVDQLDSGTVWVNNHAEVLPHVPFGGNKSSGLGVEFGMEGLLENTVRKVINRAK</sequence>
<dbReference type="InterPro" id="IPR016160">
    <property type="entry name" value="Ald_DH_CS_CYS"/>
</dbReference>
<dbReference type="InterPro" id="IPR016161">
    <property type="entry name" value="Ald_DH/histidinol_DH"/>
</dbReference>
<dbReference type="AlphaFoldDB" id="A0A1M4VND0"/>
<dbReference type="CDD" id="cd07106">
    <property type="entry name" value="ALDH_AldA-AAD23400"/>
    <property type="match status" value="1"/>
</dbReference>
<dbReference type="InterPro" id="IPR029510">
    <property type="entry name" value="Ald_DH_CS_GLU"/>
</dbReference>
<dbReference type="PROSITE" id="PS00070">
    <property type="entry name" value="ALDEHYDE_DEHYDR_CYS"/>
    <property type="match status" value="1"/>
</dbReference>
<keyword evidence="2 4" id="KW-0560">Oxidoreductase</keyword>
<comment type="similarity">
    <text evidence="1 4">Belongs to the aldehyde dehydrogenase family.</text>
</comment>
<gene>
    <name evidence="6" type="ORF">SAMN02745753_00700</name>
</gene>
<organism evidence="6 7">
    <name type="scientific">Marinomonas polaris DSM 16579</name>
    <dbReference type="NCBI Taxonomy" id="1122206"/>
    <lineage>
        <taxon>Bacteria</taxon>
        <taxon>Pseudomonadati</taxon>
        <taxon>Pseudomonadota</taxon>
        <taxon>Gammaproteobacteria</taxon>
        <taxon>Oceanospirillales</taxon>
        <taxon>Oceanospirillaceae</taxon>
        <taxon>Marinomonas</taxon>
    </lineage>
</organism>
<dbReference type="Gene3D" id="3.40.309.10">
    <property type="entry name" value="Aldehyde Dehydrogenase, Chain A, domain 2"/>
    <property type="match status" value="1"/>
</dbReference>
<name>A0A1M4VND0_9GAMM</name>
<dbReference type="SUPFAM" id="SSF53720">
    <property type="entry name" value="ALDH-like"/>
    <property type="match status" value="1"/>
</dbReference>
<dbReference type="EMBL" id="FQVF01000003">
    <property type="protein sequence ID" value="SHE70363.1"/>
    <property type="molecule type" value="Genomic_DNA"/>
</dbReference>
<feature type="domain" description="Aldehyde dehydrogenase" evidence="5">
    <location>
        <begin position="3"/>
        <end position="447"/>
    </location>
</feature>
<evidence type="ECO:0000256" key="2">
    <source>
        <dbReference type="ARBA" id="ARBA00023002"/>
    </source>
</evidence>
<dbReference type="Gene3D" id="3.40.605.10">
    <property type="entry name" value="Aldehyde Dehydrogenase, Chain A, domain 1"/>
    <property type="match status" value="1"/>
</dbReference>
<dbReference type="GO" id="GO:0016620">
    <property type="term" value="F:oxidoreductase activity, acting on the aldehyde or oxo group of donors, NAD or NADP as acceptor"/>
    <property type="evidence" value="ECO:0007669"/>
    <property type="project" value="InterPro"/>
</dbReference>
<evidence type="ECO:0000256" key="3">
    <source>
        <dbReference type="PROSITE-ProRule" id="PRU10007"/>
    </source>
</evidence>
<dbReference type="InterPro" id="IPR044086">
    <property type="entry name" value="LUC3-like"/>
</dbReference>
<evidence type="ECO:0000313" key="6">
    <source>
        <dbReference type="EMBL" id="SHE70363.1"/>
    </source>
</evidence>
<accession>A0A1M4VND0</accession>
<dbReference type="InterPro" id="IPR016162">
    <property type="entry name" value="Ald_DH_N"/>
</dbReference>
<evidence type="ECO:0000256" key="4">
    <source>
        <dbReference type="RuleBase" id="RU003345"/>
    </source>
</evidence>
<dbReference type="InterPro" id="IPR016163">
    <property type="entry name" value="Ald_DH_C"/>
</dbReference>
<evidence type="ECO:0000313" key="7">
    <source>
        <dbReference type="Proteomes" id="UP000184517"/>
    </source>
</evidence>
<proteinExistence type="inferred from homology"/>
<protein>
    <submittedName>
        <fullName evidence="6">Acyl-CoA reductase</fullName>
    </submittedName>
</protein>
<dbReference type="Proteomes" id="UP000184517">
    <property type="component" value="Unassembled WGS sequence"/>
</dbReference>
<dbReference type="STRING" id="1122206.SAMN02745753_00700"/>
<dbReference type="Pfam" id="PF00171">
    <property type="entry name" value="Aldedh"/>
    <property type="match status" value="1"/>
</dbReference>
<reference evidence="7" key="1">
    <citation type="submission" date="2016-11" db="EMBL/GenBank/DDBJ databases">
        <authorList>
            <person name="Varghese N."/>
            <person name="Submissions S."/>
        </authorList>
    </citation>
    <scope>NUCLEOTIDE SEQUENCE [LARGE SCALE GENOMIC DNA]</scope>
    <source>
        <strain evidence="7">DSM 16579</strain>
    </source>
</reference>
<dbReference type="RefSeq" id="WP_072838332.1">
    <property type="nucleotide sequence ID" value="NZ_FQVF01000003.1"/>
</dbReference>